<evidence type="ECO:0000313" key="6">
    <source>
        <dbReference type="EMBL" id="CAB4256228.1"/>
    </source>
</evidence>
<dbReference type="InterPro" id="IPR001494">
    <property type="entry name" value="Importin-beta_N"/>
</dbReference>
<keyword evidence="2" id="KW-0813">Transport</keyword>
<reference evidence="6 7" key="1">
    <citation type="submission" date="2020-05" db="EMBL/GenBank/DDBJ databases">
        <authorList>
            <person name="Casaregola S."/>
            <person name="Devillers H."/>
            <person name="Grondin C."/>
        </authorList>
    </citation>
    <scope>NUCLEOTIDE SEQUENCE [LARGE SCALE GENOMIC DNA]</scope>
    <source>
        <strain evidence="6 7">CLIB 1767</strain>
    </source>
</reference>
<feature type="region of interest" description="Disordered" evidence="4">
    <location>
        <begin position="907"/>
        <end position="927"/>
    </location>
</feature>
<dbReference type="GO" id="GO:0005635">
    <property type="term" value="C:nuclear envelope"/>
    <property type="evidence" value="ECO:0007669"/>
    <property type="project" value="TreeGrafter"/>
</dbReference>
<dbReference type="Proteomes" id="UP000644660">
    <property type="component" value="Unassembled WGS sequence"/>
</dbReference>
<accession>A0A8H2VIW6</accession>
<dbReference type="Gene3D" id="1.25.10.10">
    <property type="entry name" value="Leucine-rich Repeat Variant"/>
    <property type="match status" value="1"/>
</dbReference>
<keyword evidence="7" id="KW-1185">Reference proteome</keyword>
<gene>
    <name evidence="6" type="ORF">KABA2_08S06160</name>
</gene>
<dbReference type="PANTHER" id="PTHR10997:SF9">
    <property type="entry name" value="IMPORTIN-9"/>
    <property type="match status" value="1"/>
</dbReference>
<dbReference type="GO" id="GO:0006606">
    <property type="term" value="P:protein import into nucleus"/>
    <property type="evidence" value="ECO:0007669"/>
    <property type="project" value="TreeGrafter"/>
</dbReference>
<proteinExistence type="predicted"/>
<dbReference type="PANTHER" id="PTHR10997">
    <property type="entry name" value="IMPORTIN-7, 8, 11"/>
    <property type="match status" value="1"/>
</dbReference>
<protein>
    <submittedName>
        <fullName evidence="6">Similar to Saccharomyces cerevisiae YGL241W KAP114 Karyopherin, responsible for nuclear import of Spt15p, Sua7p, histones H2A and H2B, and Nap1p</fullName>
    </submittedName>
</protein>
<keyword evidence="3" id="KW-0539">Nucleus</keyword>
<dbReference type="EMBL" id="CAEFZW010000008">
    <property type="protein sequence ID" value="CAB4256228.1"/>
    <property type="molecule type" value="Genomic_DNA"/>
</dbReference>
<dbReference type="Pfam" id="PF03810">
    <property type="entry name" value="IBN_N"/>
    <property type="match status" value="1"/>
</dbReference>
<evidence type="ECO:0000256" key="4">
    <source>
        <dbReference type="SAM" id="MobiDB-lite"/>
    </source>
</evidence>
<name>A0A8H2VIW6_9SACH</name>
<dbReference type="RefSeq" id="XP_041408072.1">
    <property type="nucleotide sequence ID" value="XM_041552138.1"/>
</dbReference>
<dbReference type="InterPro" id="IPR011989">
    <property type="entry name" value="ARM-like"/>
</dbReference>
<comment type="caution">
    <text evidence="6">The sequence shown here is derived from an EMBL/GenBank/DDBJ whole genome shotgun (WGS) entry which is preliminary data.</text>
</comment>
<comment type="subcellular location">
    <subcellularLocation>
        <location evidence="1">Nucleus</location>
    </subcellularLocation>
</comment>
<dbReference type="AlphaFoldDB" id="A0A8H2VIW6"/>
<evidence type="ECO:0000256" key="2">
    <source>
        <dbReference type="ARBA" id="ARBA00022448"/>
    </source>
</evidence>
<evidence type="ECO:0000313" key="7">
    <source>
        <dbReference type="Proteomes" id="UP000644660"/>
    </source>
</evidence>
<dbReference type="OrthoDB" id="431626at2759"/>
<feature type="compositionally biased region" description="Polar residues" evidence="4">
    <location>
        <begin position="907"/>
        <end position="924"/>
    </location>
</feature>
<dbReference type="GO" id="GO:0031267">
    <property type="term" value="F:small GTPase binding"/>
    <property type="evidence" value="ECO:0007669"/>
    <property type="project" value="InterPro"/>
</dbReference>
<evidence type="ECO:0000256" key="3">
    <source>
        <dbReference type="ARBA" id="ARBA00023242"/>
    </source>
</evidence>
<dbReference type="PROSITE" id="PS50166">
    <property type="entry name" value="IMPORTIN_B_NT"/>
    <property type="match status" value="1"/>
</dbReference>
<evidence type="ECO:0000256" key="1">
    <source>
        <dbReference type="ARBA" id="ARBA00004123"/>
    </source>
</evidence>
<feature type="domain" description="Importin N-terminal" evidence="5">
    <location>
        <begin position="23"/>
        <end position="102"/>
    </location>
</feature>
<dbReference type="GO" id="GO:0005829">
    <property type="term" value="C:cytosol"/>
    <property type="evidence" value="ECO:0007669"/>
    <property type="project" value="TreeGrafter"/>
</dbReference>
<dbReference type="SUPFAM" id="SSF48371">
    <property type="entry name" value="ARM repeat"/>
    <property type="match status" value="1"/>
</dbReference>
<organism evidence="6 7">
    <name type="scientific">Maudiozyma barnettii</name>
    <dbReference type="NCBI Taxonomy" id="61262"/>
    <lineage>
        <taxon>Eukaryota</taxon>
        <taxon>Fungi</taxon>
        <taxon>Dikarya</taxon>
        <taxon>Ascomycota</taxon>
        <taxon>Saccharomycotina</taxon>
        <taxon>Saccharomycetes</taxon>
        <taxon>Saccharomycetales</taxon>
        <taxon>Saccharomycetaceae</taxon>
        <taxon>Maudiozyma</taxon>
    </lineage>
</organism>
<sequence>MNFNIDELILGAQSADNIQRETAEARLLEACDADSSGLFNALVTVALDTEHQLSARQFSLLSLRKLITLYWGPGFESYRNTSVVDQTTKKSCRQALVHLCLDDQIDTKIRNSASYCVVQISAIDFPDQWPELLQIVYDAISNLHSLNAMALLNEIYDDVISEDMFFEGGIGYETLSVIFQLLVNDNATLDARIAAMNLFHSTLLQMSAIESHSSEKRKLFIQECIPRALQTMGVLLTQTTDLSNTKQITLVGKIYENLVLIKNEFPKKLFPKEYQISFRSQVFVDLENLKNQYSNFLQTATVSDNSDTLDVINECGIFMIEFLTSLLTLPITQEEQSKLIEISLVLCTLDSHIVDKWTSDFNDFVSKETGLEASFSIRDQMNEYLGSLSEEQLLIHFTLLIGRIGSLVANYNDTRDSRLLESSLYILQNLFLNDDEIDISQTDDIINMINTVFNQITDDELLKSRIILLIPKLLEKFMDILPNVKNLVQTYLFKIIELVSTIDNVLLKSSGLISFMSFTYFVELPSVLGDKRCVAMQDSVLQIVNKVMEDAEDDTFGLLIETINQVISINNEATPSSILQQQFSMVMNISSKDPGNIQIVVESQDCLEKLLDGIDTTTYESYIQICMSSFVNIIKGSQATSYKYSPLLSLILEFITVFMKKKPDNFLLPFPIVDYLFDPLVDVLRTSTEEETLQLATDAFSYMIYNSDPSVVTPRLETVVGVLERLLSLDVSDSAAMNVGTLIVTILTKFSTEIHDLVPVILQAAVSRLINSKNISTQQNLISLLCLLTCSDVKQTLDFLFQLQEETQDLALVSKVLTKWFESFEVIRGEKKIKENIVALSKLYMSSDPRLSDMQVNGDLIPYHGDLIITRSMAKRMPDRYMQVSAYAKIVKLFVTELGFQTRQPTNQESIDSTIGITGSASNHTHTHEEVAADTNDDDDDDDGWEDVDDALNYDKLKEYIEDEEEDPAEYGEDDTKEITGLGNIQQNITELLIDSLRQFATTDANNFGTIYSTLSEQDKATVTQQLI</sequence>
<dbReference type="GeneID" id="64859300"/>
<dbReference type="InterPro" id="IPR016024">
    <property type="entry name" value="ARM-type_fold"/>
</dbReference>
<evidence type="ECO:0000259" key="5">
    <source>
        <dbReference type="PROSITE" id="PS50166"/>
    </source>
</evidence>